<organism evidence="1 2">
    <name type="scientific">Shewanella insulae</name>
    <dbReference type="NCBI Taxonomy" id="2681496"/>
    <lineage>
        <taxon>Bacteria</taxon>
        <taxon>Pseudomonadati</taxon>
        <taxon>Pseudomonadota</taxon>
        <taxon>Gammaproteobacteria</taxon>
        <taxon>Alteromonadales</taxon>
        <taxon>Shewanellaceae</taxon>
        <taxon>Shewanella</taxon>
    </lineage>
</organism>
<comment type="caution">
    <text evidence="1">The sequence shown here is derived from an EMBL/GenBank/DDBJ whole genome shotgun (WGS) entry which is preliminary data.</text>
</comment>
<gene>
    <name evidence="1" type="ORF">GNT65_02900</name>
</gene>
<dbReference type="RefSeq" id="WP_160793593.1">
    <property type="nucleotide sequence ID" value="NZ_WRPA01000001.1"/>
</dbReference>
<accession>A0A6L7HVF4</accession>
<name>A0A6L7HVF4_9GAMM</name>
<dbReference type="EMBL" id="WRPA01000001">
    <property type="protein sequence ID" value="MXR67624.1"/>
    <property type="molecule type" value="Genomic_DNA"/>
</dbReference>
<protein>
    <submittedName>
        <fullName evidence="1">Exo-alpha-sialidase</fullName>
    </submittedName>
</protein>
<dbReference type="InterPro" id="IPR036278">
    <property type="entry name" value="Sialidase_sf"/>
</dbReference>
<dbReference type="Gene3D" id="2.120.10.10">
    <property type="match status" value="1"/>
</dbReference>
<dbReference type="Proteomes" id="UP000474778">
    <property type="component" value="Unassembled WGS sequence"/>
</dbReference>
<dbReference type="AlphaFoldDB" id="A0A6L7HVF4"/>
<dbReference type="SUPFAM" id="SSF50939">
    <property type="entry name" value="Sialidases"/>
    <property type="match status" value="1"/>
</dbReference>
<evidence type="ECO:0000313" key="2">
    <source>
        <dbReference type="Proteomes" id="UP000474778"/>
    </source>
</evidence>
<keyword evidence="2" id="KW-1185">Reference proteome</keyword>
<reference evidence="1 2" key="1">
    <citation type="submission" date="2019-12" db="EMBL/GenBank/DDBJ databases">
        <title>Shewanella insulae sp. nov., isolated from a tidal flat.</title>
        <authorList>
            <person name="Yoon J.-H."/>
        </authorList>
    </citation>
    <scope>NUCLEOTIDE SEQUENCE [LARGE SCALE GENOMIC DNA]</scope>
    <source>
        <strain evidence="1 2">JBTF-M18</strain>
    </source>
</reference>
<evidence type="ECO:0000313" key="1">
    <source>
        <dbReference type="EMBL" id="MXR67624.1"/>
    </source>
</evidence>
<sequence length="304" mass="34415">MKLISVTKIWDASPHNAFTDLVRFKQKLYCVFRQASAHVSPDGALRILCSDNEGKDWQSVALVETDFADLRDGKLVVEGEKLFLFAGAAIQQEEGRAMRSYCWQSHDGVNWAGPRALVKEREWLWRITPHKGHFYGIAYYCHEHDGYAALYKSDASTDFHPLVEKLSQAGYVNESGLVFDEADKAICLLRRDPLWQTDERALLGESEPPYTQWHWQTTNCRVGGPVTFLYQGKLYGVVRLYDGRVRTSLVAIDRQRAQIEELLSLPSGGDTSYAGVVLCDNILMVSYYSSHEGDCAIYFAKIAL</sequence>
<proteinExistence type="predicted"/>